<dbReference type="SUPFAM" id="SSF90123">
    <property type="entry name" value="ABC transporter transmembrane region"/>
    <property type="match status" value="1"/>
</dbReference>
<dbReference type="InterPro" id="IPR014216">
    <property type="entry name" value="ABC_transptr_CydD"/>
</dbReference>
<dbReference type="CDD" id="cd18584">
    <property type="entry name" value="ABC_6TM_AarD_CydD"/>
    <property type="match status" value="1"/>
</dbReference>
<dbReference type="PROSITE" id="PS50929">
    <property type="entry name" value="ABC_TM1F"/>
    <property type="match status" value="1"/>
</dbReference>
<dbReference type="InterPro" id="IPR017871">
    <property type="entry name" value="ABC_transporter-like_CS"/>
</dbReference>
<gene>
    <name evidence="10" type="primary">cydD</name>
    <name evidence="10" type="ORF">ACFO3Q_11800</name>
</gene>
<keyword evidence="5 7" id="KW-1133">Transmembrane helix</keyword>
<dbReference type="Pfam" id="PF00664">
    <property type="entry name" value="ABC_membrane"/>
    <property type="match status" value="1"/>
</dbReference>
<dbReference type="NCBIfam" id="TIGR02857">
    <property type="entry name" value="CydD"/>
    <property type="match status" value="1"/>
</dbReference>
<evidence type="ECO:0000256" key="3">
    <source>
        <dbReference type="ARBA" id="ARBA00022741"/>
    </source>
</evidence>
<evidence type="ECO:0000256" key="6">
    <source>
        <dbReference type="ARBA" id="ARBA00023136"/>
    </source>
</evidence>
<evidence type="ECO:0000259" key="8">
    <source>
        <dbReference type="PROSITE" id="PS50893"/>
    </source>
</evidence>
<dbReference type="InterPro" id="IPR036640">
    <property type="entry name" value="ABC1_TM_sf"/>
</dbReference>
<keyword evidence="11" id="KW-1185">Reference proteome</keyword>
<keyword evidence="4" id="KW-0067">ATP-binding</keyword>
<feature type="domain" description="ABC transmembrane type-1" evidence="9">
    <location>
        <begin position="34"/>
        <end position="324"/>
    </location>
</feature>
<reference evidence="11" key="1">
    <citation type="journal article" date="2019" name="Int. J. Syst. Evol. Microbiol.">
        <title>The Global Catalogue of Microorganisms (GCM) 10K type strain sequencing project: providing services to taxonomists for standard genome sequencing and annotation.</title>
        <authorList>
            <consortium name="The Broad Institute Genomics Platform"/>
            <consortium name="The Broad Institute Genome Sequencing Center for Infectious Disease"/>
            <person name="Wu L."/>
            <person name="Ma J."/>
        </authorList>
    </citation>
    <scope>NUCLEOTIDE SEQUENCE [LARGE SCALE GENOMIC DNA]</scope>
    <source>
        <strain evidence="11">CGMCC 1.13574</strain>
    </source>
</reference>
<evidence type="ECO:0000259" key="9">
    <source>
        <dbReference type="PROSITE" id="PS50929"/>
    </source>
</evidence>
<keyword evidence="6 7" id="KW-0472">Membrane</keyword>
<comment type="caution">
    <text evidence="10">The sequence shown here is derived from an EMBL/GenBank/DDBJ whole genome shotgun (WGS) entry which is preliminary data.</text>
</comment>
<dbReference type="Gene3D" id="1.20.1560.10">
    <property type="entry name" value="ABC transporter type 1, transmembrane domain"/>
    <property type="match status" value="1"/>
</dbReference>
<dbReference type="SUPFAM" id="SSF52540">
    <property type="entry name" value="P-loop containing nucleoside triphosphate hydrolases"/>
    <property type="match status" value="1"/>
</dbReference>
<proteinExistence type="predicted"/>
<protein>
    <submittedName>
        <fullName evidence="10">Thiol reductant ABC exporter subunit CydD</fullName>
    </submittedName>
</protein>
<dbReference type="RefSeq" id="WP_377004925.1">
    <property type="nucleotide sequence ID" value="NZ_JBHSGG010000033.1"/>
</dbReference>
<dbReference type="Proteomes" id="UP001595892">
    <property type="component" value="Unassembled WGS sequence"/>
</dbReference>
<dbReference type="InterPro" id="IPR003593">
    <property type="entry name" value="AAA+_ATPase"/>
</dbReference>
<dbReference type="SMART" id="SM00382">
    <property type="entry name" value="AAA"/>
    <property type="match status" value="1"/>
</dbReference>
<evidence type="ECO:0000313" key="10">
    <source>
        <dbReference type="EMBL" id="MFC4728853.1"/>
    </source>
</evidence>
<dbReference type="PANTHER" id="PTHR24221">
    <property type="entry name" value="ATP-BINDING CASSETTE SUB-FAMILY B"/>
    <property type="match status" value="1"/>
</dbReference>
<dbReference type="PROSITE" id="PS50893">
    <property type="entry name" value="ABC_TRANSPORTER_2"/>
    <property type="match status" value="1"/>
</dbReference>
<keyword evidence="3" id="KW-0547">Nucleotide-binding</keyword>
<keyword evidence="2 7" id="KW-0812">Transmembrane</keyword>
<sequence>MTDPLAARAAEVQARRRRERWLGALAAPARRRLAVAGLCLALAGWLLVPQAAAIAWVIQGVLVEGLAPGGLLPAFALLGGVLVLRALLAWAGQNAAGAASETIRRELRARLYARLLDARPRWLRRRRGGELAELMQTHTDALDGYYAGYLPTRIEVFAVPPVLLLAVFWVDWVVGLVLLLTAPLVPLFMMLVGWGAEAAGREQLGELARMSGHFADRLKGLGLIRLYGRAREELEGIRHAVEGVRVRTLRVLRIAFLSSTVLEFFASVSVAVVALYLGLTYLDMIDLRGGAPLSLGVGVFCLLLAPEFFAPLRRLAAHYHDRAGALAAAAEIEERLDALPEPAAGAAAPRARGPAPGLVVEDLALRPEGAPQRVVEALGFALAPGTRLAVVGPSGCGKTTLLEALAGWLEPEAGGVRMEPAARMGYASQQPYLFPGSIADNLRLARPDASDAELVAAAEAAQVMRFAARLPRGLDTVIGERGFGLSGGEARRVGLARLFLRDPALVLLDEPTAFLDPATEADLLAALDRFLAGRTLVMATHSTTALRLADHVLELPGGRMRARAAEVPA</sequence>
<dbReference type="PANTHER" id="PTHR24221:SF261">
    <property type="entry name" value="GLUTATHIONE_L-CYSTEINE TRANSPORT SYSTEM ATP-BINDING_PERMEASE PROTEIN CYDD"/>
    <property type="match status" value="1"/>
</dbReference>
<evidence type="ECO:0000256" key="1">
    <source>
        <dbReference type="ARBA" id="ARBA00004651"/>
    </source>
</evidence>
<feature type="domain" description="ABC transporter" evidence="8">
    <location>
        <begin position="358"/>
        <end position="569"/>
    </location>
</feature>
<dbReference type="PROSITE" id="PS00211">
    <property type="entry name" value="ABC_TRANSPORTER_1"/>
    <property type="match status" value="1"/>
</dbReference>
<feature type="transmembrane region" description="Helical" evidence="7">
    <location>
        <begin position="254"/>
        <end position="279"/>
    </location>
</feature>
<evidence type="ECO:0000256" key="7">
    <source>
        <dbReference type="SAM" id="Phobius"/>
    </source>
</evidence>
<dbReference type="InterPro" id="IPR027417">
    <property type="entry name" value="P-loop_NTPase"/>
</dbReference>
<accession>A0ABV9NQK6</accession>
<organism evidence="10 11">
    <name type="scientific">Coralloluteibacterium thermophilum</name>
    <dbReference type="NCBI Taxonomy" id="2707049"/>
    <lineage>
        <taxon>Bacteria</taxon>
        <taxon>Pseudomonadati</taxon>
        <taxon>Pseudomonadota</taxon>
        <taxon>Gammaproteobacteria</taxon>
        <taxon>Lysobacterales</taxon>
        <taxon>Lysobacteraceae</taxon>
        <taxon>Coralloluteibacterium</taxon>
    </lineage>
</organism>
<dbReference type="InterPro" id="IPR003439">
    <property type="entry name" value="ABC_transporter-like_ATP-bd"/>
</dbReference>
<evidence type="ECO:0000256" key="5">
    <source>
        <dbReference type="ARBA" id="ARBA00022989"/>
    </source>
</evidence>
<evidence type="ECO:0000256" key="2">
    <source>
        <dbReference type="ARBA" id="ARBA00022692"/>
    </source>
</evidence>
<feature type="transmembrane region" description="Helical" evidence="7">
    <location>
        <begin position="70"/>
        <end position="91"/>
    </location>
</feature>
<dbReference type="Pfam" id="PF00005">
    <property type="entry name" value="ABC_tran"/>
    <property type="match status" value="1"/>
</dbReference>
<dbReference type="EMBL" id="JBHSGG010000033">
    <property type="protein sequence ID" value="MFC4728853.1"/>
    <property type="molecule type" value="Genomic_DNA"/>
</dbReference>
<feature type="transmembrane region" description="Helical" evidence="7">
    <location>
        <begin position="154"/>
        <end position="170"/>
    </location>
</feature>
<evidence type="ECO:0000256" key="4">
    <source>
        <dbReference type="ARBA" id="ARBA00022840"/>
    </source>
</evidence>
<name>A0ABV9NQK6_9GAMM</name>
<feature type="transmembrane region" description="Helical" evidence="7">
    <location>
        <begin position="33"/>
        <end position="58"/>
    </location>
</feature>
<comment type="subcellular location">
    <subcellularLocation>
        <location evidence="1">Cell membrane</location>
        <topology evidence="1">Multi-pass membrane protein</topology>
    </subcellularLocation>
</comment>
<dbReference type="InterPro" id="IPR039421">
    <property type="entry name" value="Type_1_exporter"/>
</dbReference>
<feature type="transmembrane region" description="Helical" evidence="7">
    <location>
        <begin position="291"/>
        <end position="312"/>
    </location>
</feature>
<evidence type="ECO:0000313" key="11">
    <source>
        <dbReference type="Proteomes" id="UP001595892"/>
    </source>
</evidence>
<dbReference type="InterPro" id="IPR011527">
    <property type="entry name" value="ABC1_TM_dom"/>
</dbReference>
<feature type="transmembrane region" description="Helical" evidence="7">
    <location>
        <begin position="176"/>
        <end position="196"/>
    </location>
</feature>
<dbReference type="Gene3D" id="3.40.50.300">
    <property type="entry name" value="P-loop containing nucleotide triphosphate hydrolases"/>
    <property type="match status" value="1"/>
</dbReference>